<feature type="signal peptide" evidence="1">
    <location>
        <begin position="1"/>
        <end position="20"/>
    </location>
</feature>
<sequence>MWLCLLGFSFIIELLASSLSFTNNKYYPDSCIVGVFACHEDKIRHSSSKVNTIVMYNAHLDLKLTCSFPEDFLHCIEFAELYEISPSIVEKILEYENFDKTLRDDRDIWNEWYIKYSHWDEPFSLSIFDNCTIAINDYLTPKYHWGIIEFLSRYYVGEQNCHITLMKEKYGAGESLRILLMHHQNDNLECAHFDKVIDFDYFMELPSITDTSVSSHESTSNLWKNIYHEWVGYNMKHENESTSNTEKLTKSSSLDMYALPESETQKEDIPTSNIFYTFANVEPISDRADTSFVSQCMYIENEPLKERVFTPEGKSEDKSFWEFVQFVFDNSTKTFITRNSNNDHSLPAPEEYTNFLTTFGLYEVYDEGLHHFLGCGIGLLSRITDSPFKNAYCIWSNEADKLFKCSIHLTETCVFDEKNSYSRNIVFDLAFNTCLLIYELGNEIYREAATMKIEYYKPNNVFPSMNASFYIRSKRNMFAADFSSEHPRRIGKSSTAHNYSEALYNDTISENIPNTPSNPEYSIDSESHLFQFDRDPSLLLTEESVEDFTPKSYEEGYNKIKLLLAKLRELNNLYNSSHYIQSPSSLFHTRTGDMIDLNINGSGADYPKSSLEELKHMQSDTNIVKESGFSEVFKDKTLSTVNVYSFSDKSCPQGLESTVKLESEQEKCKSVSHKERFHSLVGIIHHHKCRSRHTTGVNFVLVNNYTACKKPITTCTDSLEESDRVTSNEELSGTQAVLTELSHRHSKKKGQSQYSDENEFITDRSWSQDQVAELLNENLSSDSVYEKPLRSAEKSFEIILNKYATIKIPGSEINKSNYEFVIQAFEQYIDGLKAIFDKTFIEYTEMRKNLNISSSYLSYNKFISGLISSTEDILLTLEDMLEYLEKVVEKRERVIFQYQTTLSSGKTSSTEMYTYPGVFELISECKNFRKNMKISLECLQNINS</sequence>
<organism evidence="2 3">
    <name type="scientific">Nephila pilipes</name>
    <name type="common">Giant wood spider</name>
    <name type="synonym">Nephila maculata</name>
    <dbReference type="NCBI Taxonomy" id="299642"/>
    <lineage>
        <taxon>Eukaryota</taxon>
        <taxon>Metazoa</taxon>
        <taxon>Ecdysozoa</taxon>
        <taxon>Arthropoda</taxon>
        <taxon>Chelicerata</taxon>
        <taxon>Arachnida</taxon>
        <taxon>Araneae</taxon>
        <taxon>Araneomorphae</taxon>
        <taxon>Entelegynae</taxon>
        <taxon>Araneoidea</taxon>
        <taxon>Nephilidae</taxon>
        <taxon>Nephila</taxon>
    </lineage>
</organism>
<keyword evidence="3" id="KW-1185">Reference proteome</keyword>
<dbReference type="EMBL" id="BMAW01097518">
    <property type="protein sequence ID" value="GFS80000.1"/>
    <property type="molecule type" value="Genomic_DNA"/>
</dbReference>
<gene>
    <name evidence="2" type="ORF">NPIL_160511</name>
</gene>
<evidence type="ECO:0000313" key="3">
    <source>
        <dbReference type="Proteomes" id="UP000887013"/>
    </source>
</evidence>
<name>A0A8X6MVK5_NEPPI</name>
<dbReference type="OrthoDB" id="10640631at2759"/>
<comment type="caution">
    <text evidence="2">The sequence shown here is derived from an EMBL/GenBank/DDBJ whole genome shotgun (WGS) entry which is preliminary data.</text>
</comment>
<reference evidence="2" key="1">
    <citation type="submission" date="2020-08" db="EMBL/GenBank/DDBJ databases">
        <title>Multicomponent nature underlies the extraordinary mechanical properties of spider dragline silk.</title>
        <authorList>
            <person name="Kono N."/>
            <person name="Nakamura H."/>
            <person name="Mori M."/>
            <person name="Yoshida Y."/>
            <person name="Ohtoshi R."/>
            <person name="Malay A.D."/>
            <person name="Moran D.A.P."/>
            <person name="Tomita M."/>
            <person name="Numata K."/>
            <person name="Arakawa K."/>
        </authorList>
    </citation>
    <scope>NUCLEOTIDE SEQUENCE</scope>
</reference>
<protein>
    <submittedName>
        <fullName evidence="2">Uncharacterized protein</fullName>
    </submittedName>
</protein>
<feature type="chain" id="PRO_5036492204" evidence="1">
    <location>
        <begin position="21"/>
        <end position="944"/>
    </location>
</feature>
<evidence type="ECO:0000313" key="2">
    <source>
        <dbReference type="EMBL" id="GFS80000.1"/>
    </source>
</evidence>
<keyword evidence="1" id="KW-0732">Signal</keyword>
<proteinExistence type="predicted"/>
<dbReference type="Proteomes" id="UP000887013">
    <property type="component" value="Unassembled WGS sequence"/>
</dbReference>
<accession>A0A8X6MVK5</accession>
<dbReference type="AlphaFoldDB" id="A0A8X6MVK5"/>
<evidence type="ECO:0000256" key="1">
    <source>
        <dbReference type="SAM" id="SignalP"/>
    </source>
</evidence>